<evidence type="ECO:0000313" key="2">
    <source>
        <dbReference type="EMBL" id="SKB77987.1"/>
    </source>
</evidence>
<dbReference type="STRING" id="439228.SAMN06295920_106112"/>
<dbReference type="OrthoDB" id="9784302at2"/>
<evidence type="ECO:0000313" key="3">
    <source>
        <dbReference type="Proteomes" id="UP000189818"/>
    </source>
</evidence>
<dbReference type="InterPro" id="IPR001763">
    <property type="entry name" value="Rhodanese-like_dom"/>
</dbReference>
<dbReference type="InterPro" id="IPR036873">
    <property type="entry name" value="Rhodanese-like_dom_sf"/>
</dbReference>
<evidence type="ECO:0000259" key="1">
    <source>
        <dbReference type="PROSITE" id="PS50206"/>
    </source>
</evidence>
<feature type="domain" description="Rhodanese" evidence="1">
    <location>
        <begin position="37"/>
        <end position="104"/>
    </location>
</feature>
<dbReference type="AlphaFoldDB" id="A0A1T5E1U5"/>
<dbReference type="Gene3D" id="3.40.250.10">
    <property type="entry name" value="Rhodanese-like domain"/>
    <property type="match status" value="1"/>
</dbReference>
<dbReference type="EMBL" id="FUYM01000006">
    <property type="protein sequence ID" value="SKB77987.1"/>
    <property type="molecule type" value="Genomic_DNA"/>
</dbReference>
<dbReference type="Proteomes" id="UP000189818">
    <property type="component" value="Unassembled WGS sequence"/>
</dbReference>
<name>A0A1T5E1U5_9SPHN</name>
<protein>
    <recommendedName>
        <fullName evidence="1">Rhodanese domain-containing protein</fullName>
    </recommendedName>
</protein>
<dbReference type="SUPFAM" id="SSF52821">
    <property type="entry name" value="Rhodanese/Cell cycle control phosphatase"/>
    <property type="match status" value="1"/>
</dbReference>
<keyword evidence="3" id="KW-1185">Reference proteome</keyword>
<sequence length="275" mass="30169">MPALNSISVDKLTRLIGTPSSPALIDLRAGIGDERLIPGSIPRRAAEVSEWGRALAGRSAVIIDEDGGPLSQGVAAWLRSDGIAAEILEGGHAAWRNGRHPLVRTDRLPSRQAGGQTLWVTRARPKVDRIACPWLIRRFVDPGARFLFVVPAEVMAVADRLNATPFDFQHDDVFWSHRGERCTFDVMVEEFGLGDLPALAYLAEVVRGADTGRPDLVPEAAGLVALSLGLSRLHADDDQQLEAGLPIYDALYRWCRDARAETHDWDAHKPREARP</sequence>
<dbReference type="InterPro" id="IPR018634">
    <property type="entry name" value="ChrB_C"/>
</dbReference>
<dbReference type="RefSeq" id="WP_079648878.1">
    <property type="nucleotide sequence ID" value="NZ_FUYM01000006.1"/>
</dbReference>
<accession>A0A1T5E1U5</accession>
<organism evidence="2 3">
    <name type="scientific">Rhizorhabdus histidinilytica</name>
    <dbReference type="NCBI Taxonomy" id="439228"/>
    <lineage>
        <taxon>Bacteria</taxon>
        <taxon>Pseudomonadati</taxon>
        <taxon>Pseudomonadota</taxon>
        <taxon>Alphaproteobacteria</taxon>
        <taxon>Sphingomonadales</taxon>
        <taxon>Sphingomonadaceae</taxon>
        <taxon>Rhizorhabdus</taxon>
    </lineage>
</organism>
<gene>
    <name evidence="2" type="ORF">SAMN06295920_106112</name>
</gene>
<dbReference type="Pfam" id="PF09828">
    <property type="entry name" value="ChrB_C"/>
    <property type="match status" value="1"/>
</dbReference>
<reference evidence="3" key="1">
    <citation type="submission" date="2017-02" db="EMBL/GenBank/DDBJ databases">
        <authorList>
            <person name="Varghese N."/>
            <person name="Submissions S."/>
        </authorList>
    </citation>
    <scope>NUCLEOTIDE SEQUENCE [LARGE SCALE GENOMIC DNA]</scope>
    <source>
        <strain evidence="3">UM2</strain>
    </source>
</reference>
<proteinExistence type="predicted"/>
<dbReference type="PROSITE" id="PS50206">
    <property type="entry name" value="RHODANESE_3"/>
    <property type="match status" value="1"/>
</dbReference>